<keyword evidence="2" id="KW-0472">Membrane</keyword>
<name>A0A150GDV2_GONPE</name>
<evidence type="ECO:0000313" key="4">
    <source>
        <dbReference type="EMBL" id="KXZ48014.1"/>
    </source>
</evidence>
<dbReference type="OrthoDB" id="114727at2759"/>
<dbReference type="InterPro" id="IPR002048">
    <property type="entry name" value="EF_hand_dom"/>
</dbReference>
<dbReference type="Gene3D" id="1.10.238.10">
    <property type="entry name" value="EF-hand"/>
    <property type="match status" value="1"/>
</dbReference>
<accession>A0A150GDV2</accession>
<keyword evidence="2" id="KW-0812">Transmembrane</keyword>
<comment type="caution">
    <text evidence="4">The sequence shown here is derived from an EMBL/GenBank/DDBJ whole genome shotgun (WGS) entry which is preliminary data.</text>
</comment>
<keyword evidence="1" id="KW-0106">Calcium</keyword>
<keyword evidence="2" id="KW-1133">Transmembrane helix</keyword>
<dbReference type="InterPro" id="IPR011992">
    <property type="entry name" value="EF-hand-dom_pair"/>
</dbReference>
<dbReference type="PROSITE" id="PS50222">
    <property type="entry name" value="EF_HAND_2"/>
    <property type="match status" value="1"/>
</dbReference>
<organism evidence="4 5">
    <name type="scientific">Gonium pectorale</name>
    <name type="common">Green alga</name>
    <dbReference type="NCBI Taxonomy" id="33097"/>
    <lineage>
        <taxon>Eukaryota</taxon>
        <taxon>Viridiplantae</taxon>
        <taxon>Chlorophyta</taxon>
        <taxon>core chlorophytes</taxon>
        <taxon>Chlorophyceae</taxon>
        <taxon>CS clade</taxon>
        <taxon>Chlamydomonadales</taxon>
        <taxon>Volvocaceae</taxon>
        <taxon>Gonium</taxon>
    </lineage>
</organism>
<evidence type="ECO:0000256" key="1">
    <source>
        <dbReference type="ARBA" id="ARBA00022837"/>
    </source>
</evidence>
<protein>
    <recommendedName>
        <fullName evidence="3">EF-hand domain-containing protein</fullName>
    </recommendedName>
</protein>
<evidence type="ECO:0000313" key="5">
    <source>
        <dbReference type="Proteomes" id="UP000075714"/>
    </source>
</evidence>
<proteinExistence type="predicted"/>
<dbReference type="Proteomes" id="UP000075714">
    <property type="component" value="Unassembled WGS sequence"/>
</dbReference>
<dbReference type="EMBL" id="LSYV01000032">
    <property type="protein sequence ID" value="KXZ48014.1"/>
    <property type="molecule type" value="Genomic_DNA"/>
</dbReference>
<dbReference type="SUPFAM" id="SSF47473">
    <property type="entry name" value="EF-hand"/>
    <property type="match status" value="1"/>
</dbReference>
<keyword evidence="5" id="KW-1185">Reference proteome</keyword>
<dbReference type="AlphaFoldDB" id="A0A150GDV2"/>
<gene>
    <name evidence="4" type="ORF">GPECTOR_31g378</name>
</gene>
<dbReference type="PROSITE" id="PS00018">
    <property type="entry name" value="EF_HAND_1"/>
    <property type="match status" value="1"/>
</dbReference>
<reference evidence="5" key="1">
    <citation type="journal article" date="2016" name="Nat. Commun.">
        <title>The Gonium pectorale genome demonstrates co-option of cell cycle regulation during the evolution of multicellularity.</title>
        <authorList>
            <person name="Hanschen E.R."/>
            <person name="Marriage T.N."/>
            <person name="Ferris P.J."/>
            <person name="Hamaji T."/>
            <person name="Toyoda A."/>
            <person name="Fujiyama A."/>
            <person name="Neme R."/>
            <person name="Noguchi H."/>
            <person name="Minakuchi Y."/>
            <person name="Suzuki M."/>
            <person name="Kawai-Toyooka H."/>
            <person name="Smith D.R."/>
            <person name="Sparks H."/>
            <person name="Anderson J."/>
            <person name="Bakaric R."/>
            <person name="Luria V."/>
            <person name="Karger A."/>
            <person name="Kirschner M.W."/>
            <person name="Durand P.M."/>
            <person name="Michod R.E."/>
            <person name="Nozaki H."/>
            <person name="Olson B.J."/>
        </authorList>
    </citation>
    <scope>NUCLEOTIDE SEQUENCE [LARGE SCALE GENOMIC DNA]</scope>
    <source>
        <strain evidence="5">NIES-2863</strain>
    </source>
</reference>
<dbReference type="GO" id="GO:0005509">
    <property type="term" value="F:calcium ion binding"/>
    <property type="evidence" value="ECO:0007669"/>
    <property type="project" value="InterPro"/>
</dbReference>
<dbReference type="InterPro" id="IPR018247">
    <property type="entry name" value="EF_Hand_1_Ca_BS"/>
</dbReference>
<evidence type="ECO:0000259" key="3">
    <source>
        <dbReference type="PROSITE" id="PS50222"/>
    </source>
</evidence>
<feature type="transmembrane region" description="Helical" evidence="2">
    <location>
        <begin position="167"/>
        <end position="185"/>
    </location>
</feature>
<feature type="domain" description="EF-hand" evidence="3">
    <location>
        <begin position="131"/>
        <end position="166"/>
    </location>
</feature>
<sequence>MLVALLKGCLHCGDNGRLSPEQLDAYAAYSAERFGPAASAQMEPLYGKLRAAGAGVDMETFIELVRDQVKLASNSREFPRAVFGEAELGKLGWDSALPPAEVAKALAVFRLLDFNLDNFLKLDDLRKATGIEREIVADRLEDADTNEDGFLSFKDFLMASYAREKPVVLNMLVLLVWTAAFWLVLNLPMLELPVKAVLCGGLLLKPQWITGGVIKFYAMFRNVVDRARAEIEVAGEERGGRGAAA</sequence>
<evidence type="ECO:0000256" key="2">
    <source>
        <dbReference type="SAM" id="Phobius"/>
    </source>
</evidence>